<gene>
    <name evidence="2" type="ORF">APZ42_025509</name>
</gene>
<name>A0A164T0F1_9CRUS</name>
<dbReference type="Proteomes" id="UP000076858">
    <property type="component" value="Unassembled WGS sequence"/>
</dbReference>
<organism evidence="2 3">
    <name type="scientific">Daphnia magna</name>
    <dbReference type="NCBI Taxonomy" id="35525"/>
    <lineage>
        <taxon>Eukaryota</taxon>
        <taxon>Metazoa</taxon>
        <taxon>Ecdysozoa</taxon>
        <taxon>Arthropoda</taxon>
        <taxon>Crustacea</taxon>
        <taxon>Branchiopoda</taxon>
        <taxon>Diplostraca</taxon>
        <taxon>Cladocera</taxon>
        <taxon>Anomopoda</taxon>
        <taxon>Daphniidae</taxon>
        <taxon>Daphnia</taxon>
    </lineage>
</organism>
<dbReference type="AlphaFoldDB" id="A0A164T0F1"/>
<accession>A0A164T0F1</accession>
<sequence>MPESSQPSSYNNYLRTLQAKNRQEIPRSTIWGNANQAATRQAAHQAAVDHQDDAGNATTTVT</sequence>
<comment type="caution">
    <text evidence="2">The sequence shown here is derived from an EMBL/GenBank/DDBJ whole genome shotgun (WGS) entry which is preliminary data.</text>
</comment>
<protein>
    <submittedName>
        <fullName evidence="2">Uncharacterized protein</fullName>
    </submittedName>
</protein>
<keyword evidence="3" id="KW-1185">Reference proteome</keyword>
<evidence type="ECO:0000313" key="3">
    <source>
        <dbReference type="Proteomes" id="UP000076858"/>
    </source>
</evidence>
<reference evidence="2 3" key="1">
    <citation type="submission" date="2016-03" db="EMBL/GenBank/DDBJ databases">
        <title>EvidentialGene: Evidence-directed Construction of Genes on Genomes.</title>
        <authorList>
            <person name="Gilbert D.G."/>
            <person name="Choi J.-H."/>
            <person name="Mockaitis K."/>
            <person name="Colbourne J."/>
            <person name="Pfrender M."/>
        </authorList>
    </citation>
    <scope>NUCLEOTIDE SEQUENCE [LARGE SCALE GENOMIC DNA]</scope>
    <source>
        <strain evidence="2 3">Xinb3</strain>
        <tissue evidence="2">Complete organism</tissue>
    </source>
</reference>
<proteinExistence type="predicted"/>
<evidence type="ECO:0000256" key="1">
    <source>
        <dbReference type="SAM" id="MobiDB-lite"/>
    </source>
</evidence>
<feature type="region of interest" description="Disordered" evidence="1">
    <location>
        <begin position="41"/>
        <end position="62"/>
    </location>
</feature>
<dbReference type="EMBL" id="LRGB01001887">
    <property type="protein sequence ID" value="KZS10106.1"/>
    <property type="molecule type" value="Genomic_DNA"/>
</dbReference>
<evidence type="ECO:0000313" key="2">
    <source>
        <dbReference type="EMBL" id="KZS10106.1"/>
    </source>
</evidence>